<protein>
    <submittedName>
        <fullName evidence="8">RNA polymerase sigma-70 factor, ECF subfamily</fullName>
    </submittedName>
</protein>
<dbReference type="InterPro" id="IPR013325">
    <property type="entry name" value="RNA_pol_sigma_r2"/>
</dbReference>
<dbReference type="InterPro" id="IPR039425">
    <property type="entry name" value="RNA_pol_sigma-70-like"/>
</dbReference>
<dbReference type="OrthoDB" id="9780326at2"/>
<evidence type="ECO:0000259" key="6">
    <source>
        <dbReference type="Pfam" id="PF04542"/>
    </source>
</evidence>
<dbReference type="AlphaFoldDB" id="A0A1N6FDT3"/>
<dbReference type="CDD" id="cd06171">
    <property type="entry name" value="Sigma70_r4"/>
    <property type="match status" value="1"/>
</dbReference>
<evidence type="ECO:0000256" key="5">
    <source>
        <dbReference type="ARBA" id="ARBA00023163"/>
    </source>
</evidence>
<dbReference type="InterPro" id="IPR036388">
    <property type="entry name" value="WH-like_DNA-bd_sf"/>
</dbReference>
<organism evidence="8 9">
    <name type="scientific">Chitinophaga niabensis</name>
    <dbReference type="NCBI Taxonomy" id="536979"/>
    <lineage>
        <taxon>Bacteria</taxon>
        <taxon>Pseudomonadati</taxon>
        <taxon>Bacteroidota</taxon>
        <taxon>Chitinophagia</taxon>
        <taxon>Chitinophagales</taxon>
        <taxon>Chitinophagaceae</taxon>
        <taxon>Chitinophaga</taxon>
    </lineage>
</organism>
<dbReference type="STRING" id="536979.SAMN04488055_2166"/>
<dbReference type="Proteomes" id="UP000185003">
    <property type="component" value="Unassembled WGS sequence"/>
</dbReference>
<evidence type="ECO:0000256" key="1">
    <source>
        <dbReference type="ARBA" id="ARBA00010641"/>
    </source>
</evidence>
<sequence>MTDIIAQLKQGSEAAFSQLVAQWQGMVYNTALGILQNTADAEDVAQEVFMQVHESIGTFKGEAQISTWLYRITVTKCLDHLRKKNRKKRWAKVYSLFGQQNELIIDPPDFHHPGVALANKERADLLFRAIARLPDSQKAAFVLHKLEGLSSKEIAGVMDASISAVEGLLHRAKQNLRQQLEEYYHNEE</sequence>
<name>A0A1N6FDT3_9BACT</name>
<evidence type="ECO:0000256" key="4">
    <source>
        <dbReference type="ARBA" id="ARBA00023125"/>
    </source>
</evidence>
<dbReference type="NCBIfam" id="TIGR02937">
    <property type="entry name" value="sigma70-ECF"/>
    <property type="match status" value="1"/>
</dbReference>
<keyword evidence="2" id="KW-0805">Transcription regulation</keyword>
<dbReference type="Gene3D" id="1.10.10.10">
    <property type="entry name" value="Winged helix-like DNA-binding domain superfamily/Winged helix DNA-binding domain"/>
    <property type="match status" value="1"/>
</dbReference>
<dbReference type="InterPro" id="IPR013324">
    <property type="entry name" value="RNA_pol_sigma_r3/r4-like"/>
</dbReference>
<dbReference type="InterPro" id="IPR013249">
    <property type="entry name" value="RNA_pol_sigma70_r4_t2"/>
</dbReference>
<dbReference type="RefSeq" id="WP_074239248.1">
    <property type="nucleotide sequence ID" value="NZ_FSRA01000001.1"/>
</dbReference>
<keyword evidence="4" id="KW-0238">DNA-binding</keyword>
<dbReference type="InterPro" id="IPR014284">
    <property type="entry name" value="RNA_pol_sigma-70_dom"/>
</dbReference>
<dbReference type="GO" id="GO:0016987">
    <property type="term" value="F:sigma factor activity"/>
    <property type="evidence" value="ECO:0007669"/>
    <property type="project" value="UniProtKB-KW"/>
</dbReference>
<dbReference type="SUPFAM" id="SSF88946">
    <property type="entry name" value="Sigma2 domain of RNA polymerase sigma factors"/>
    <property type="match status" value="1"/>
</dbReference>
<dbReference type="SUPFAM" id="SSF88659">
    <property type="entry name" value="Sigma3 and sigma4 domains of RNA polymerase sigma factors"/>
    <property type="match status" value="1"/>
</dbReference>
<comment type="similarity">
    <text evidence="1">Belongs to the sigma-70 factor family. ECF subfamily.</text>
</comment>
<evidence type="ECO:0000313" key="8">
    <source>
        <dbReference type="EMBL" id="SIN93420.1"/>
    </source>
</evidence>
<evidence type="ECO:0000259" key="7">
    <source>
        <dbReference type="Pfam" id="PF08281"/>
    </source>
</evidence>
<keyword evidence="9" id="KW-1185">Reference proteome</keyword>
<reference evidence="8 9" key="1">
    <citation type="submission" date="2016-11" db="EMBL/GenBank/DDBJ databases">
        <authorList>
            <person name="Jaros S."/>
            <person name="Januszkiewicz K."/>
            <person name="Wedrychowicz H."/>
        </authorList>
    </citation>
    <scope>NUCLEOTIDE SEQUENCE [LARGE SCALE GENOMIC DNA]</scope>
    <source>
        <strain evidence="8 9">DSM 24787</strain>
    </source>
</reference>
<dbReference type="PANTHER" id="PTHR43133">
    <property type="entry name" value="RNA POLYMERASE ECF-TYPE SIGMA FACTO"/>
    <property type="match status" value="1"/>
</dbReference>
<gene>
    <name evidence="8" type="ORF">SAMN04488055_2166</name>
</gene>
<feature type="domain" description="RNA polymerase sigma factor 70 region 4 type 2" evidence="7">
    <location>
        <begin position="126"/>
        <end position="176"/>
    </location>
</feature>
<keyword evidence="5" id="KW-0804">Transcription</keyword>
<proteinExistence type="inferred from homology"/>
<dbReference type="Gene3D" id="1.10.1740.10">
    <property type="match status" value="1"/>
</dbReference>
<dbReference type="Pfam" id="PF08281">
    <property type="entry name" value="Sigma70_r4_2"/>
    <property type="match status" value="1"/>
</dbReference>
<dbReference type="GO" id="GO:0006352">
    <property type="term" value="P:DNA-templated transcription initiation"/>
    <property type="evidence" value="ECO:0007669"/>
    <property type="project" value="InterPro"/>
</dbReference>
<evidence type="ECO:0000313" key="9">
    <source>
        <dbReference type="Proteomes" id="UP000185003"/>
    </source>
</evidence>
<dbReference type="GO" id="GO:0003677">
    <property type="term" value="F:DNA binding"/>
    <property type="evidence" value="ECO:0007669"/>
    <property type="project" value="UniProtKB-KW"/>
</dbReference>
<dbReference type="EMBL" id="FSRA01000001">
    <property type="protein sequence ID" value="SIN93420.1"/>
    <property type="molecule type" value="Genomic_DNA"/>
</dbReference>
<dbReference type="InterPro" id="IPR007627">
    <property type="entry name" value="RNA_pol_sigma70_r2"/>
</dbReference>
<keyword evidence="3" id="KW-0731">Sigma factor</keyword>
<dbReference type="Pfam" id="PF04542">
    <property type="entry name" value="Sigma70_r2"/>
    <property type="match status" value="1"/>
</dbReference>
<dbReference type="PANTHER" id="PTHR43133:SF8">
    <property type="entry name" value="RNA POLYMERASE SIGMA FACTOR HI_1459-RELATED"/>
    <property type="match status" value="1"/>
</dbReference>
<evidence type="ECO:0000256" key="2">
    <source>
        <dbReference type="ARBA" id="ARBA00023015"/>
    </source>
</evidence>
<evidence type="ECO:0000256" key="3">
    <source>
        <dbReference type="ARBA" id="ARBA00023082"/>
    </source>
</evidence>
<accession>A0A1N6FDT3</accession>
<feature type="domain" description="RNA polymerase sigma-70 region 2" evidence="6">
    <location>
        <begin position="19"/>
        <end position="86"/>
    </location>
</feature>